<dbReference type="PANTHER" id="PTHR11339">
    <property type="entry name" value="EXTRACELLULAR MATRIX GLYCOPROTEIN RELATED"/>
    <property type="match status" value="1"/>
</dbReference>
<feature type="domain" description="VWFC" evidence="2">
    <location>
        <begin position="169"/>
        <end position="237"/>
    </location>
</feature>
<evidence type="ECO:0000256" key="1">
    <source>
        <dbReference type="ARBA" id="ARBA00023157"/>
    </source>
</evidence>
<gene>
    <name evidence="3" type="ORF">ATANTOWER_010675</name>
</gene>
<dbReference type="PROSITE" id="PS01208">
    <property type="entry name" value="VWFC_1"/>
    <property type="match status" value="1"/>
</dbReference>
<dbReference type="SUPFAM" id="SSF57567">
    <property type="entry name" value="Serine protease inhibitors"/>
    <property type="match status" value="1"/>
</dbReference>
<comment type="caution">
    <text evidence="3">The sequence shown here is derived from an EMBL/GenBank/DDBJ whole genome shotgun (WGS) entry which is preliminary data.</text>
</comment>
<dbReference type="InterPro" id="IPR036084">
    <property type="entry name" value="Ser_inhib-like_sf"/>
</dbReference>
<sequence>MAYDWRVENKSKPYCENRPPPTPLPPPPSPSPCNPVICEIIKHEMFKNCHQKIPPESFYEACKFDACHMPNSNMSCSSLETYALMCAEASICFDWRNLTNGQCAYKCPENKVYKPCGPTIVESCNAGYNNKLKEQCKGGGAACSGTMEGCFCPEGKILFGPDSNTCVSSCCAGPAGEPKQIGDTWKSGCKQCTCDKDTLSVVCQPIVCPTQKPIKCTQDGEVLVNQTVNCCQELSCECDKNRCSSPTHMCEPGFELKVQVSNESCCPVYSCEDGDRDWKPLAAGEDQSYYWTSENEPEQNVRLTGESGVYRQGERPQNLGCVCVVVSTAVAGEAVPSGGRWEGGQDLLSWRTRRGVTKKVRSRTRFRQSLCVSGLLSLV</sequence>
<protein>
    <recommendedName>
        <fullName evidence="2">VWFC domain-containing protein</fullName>
    </recommendedName>
</protein>
<organism evidence="3 4">
    <name type="scientific">Ataeniobius toweri</name>
    <dbReference type="NCBI Taxonomy" id="208326"/>
    <lineage>
        <taxon>Eukaryota</taxon>
        <taxon>Metazoa</taxon>
        <taxon>Chordata</taxon>
        <taxon>Craniata</taxon>
        <taxon>Vertebrata</taxon>
        <taxon>Euteleostomi</taxon>
        <taxon>Actinopterygii</taxon>
        <taxon>Neopterygii</taxon>
        <taxon>Teleostei</taxon>
        <taxon>Neoteleostei</taxon>
        <taxon>Acanthomorphata</taxon>
        <taxon>Ovalentaria</taxon>
        <taxon>Atherinomorphae</taxon>
        <taxon>Cyprinodontiformes</taxon>
        <taxon>Goodeidae</taxon>
        <taxon>Ataeniobius</taxon>
    </lineage>
</organism>
<dbReference type="InterPro" id="IPR001007">
    <property type="entry name" value="VWF_dom"/>
</dbReference>
<dbReference type="PROSITE" id="PS50184">
    <property type="entry name" value="VWFC_2"/>
    <property type="match status" value="1"/>
</dbReference>
<dbReference type="PANTHER" id="PTHR11339:SF384">
    <property type="entry name" value="MUCIN-2"/>
    <property type="match status" value="1"/>
</dbReference>
<dbReference type="InterPro" id="IPR014853">
    <property type="entry name" value="VWF/SSPO/ZAN-like_Cys-rich_dom"/>
</dbReference>
<dbReference type="SMART" id="SM00832">
    <property type="entry name" value="C8"/>
    <property type="match status" value="1"/>
</dbReference>
<dbReference type="Proteomes" id="UP001345963">
    <property type="component" value="Unassembled WGS sequence"/>
</dbReference>
<dbReference type="Pfam" id="PF08742">
    <property type="entry name" value="C8"/>
    <property type="match status" value="1"/>
</dbReference>
<reference evidence="3 4" key="1">
    <citation type="submission" date="2021-07" db="EMBL/GenBank/DDBJ databases">
        <authorList>
            <person name="Palmer J.M."/>
        </authorList>
    </citation>
    <scope>NUCLEOTIDE SEQUENCE [LARGE SCALE GENOMIC DNA]</scope>
    <source>
        <strain evidence="3 4">AT_MEX2019</strain>
        <tissue evidence="3">Muscle</tissue>
    </source>
</reference>
<evidence type="ECO:0000313" key="4">
    <source>
        <dbReference type="Proteomes" id="UP001345963"/>
    </source>
</evidence>
<dbReference type="InterPro" id="IPR050780">
    <property type="entry name" value="Mucin_vWF_Thrombospondin_sf"/>
</dbReference>
<evidence type="ECO:0000313" key="3">
    <source>
        <dbReference type="EMBL" id="MED6233356.1"/>
    </source>
</evidence>
<keyword evidence="4" id="KW-1185">Reference proteome</keyword>
<accession>A0ABU7A685</accession>
<keyword evidence="1" id="KW-1015">Disulfide bond</keyword>
<evidence type="ECO:0000259" key="2">
    <source>
        <dbReference type="PROSITE" id="PS50184"/>
    </source>
</evidence>
<proteinExistence type="predicted"/>
<dbReference type="SMART" id="SM00214">
    <property type="entry name" value="VWC"/>
    <property type="match status" value="1"/>
</dbReference>
<name>A0ABU7A685_9TELE</name>
<dbReference type="Gene3D" id="2.10.25.10">
    <property type="entry name" value="Laminin"/>
    <property type="match status" value="1"/>
</dbReference>
<dbReference type="EMBL" id="JAHUTI010002353">
    <property type="protein sequence ID" value="MED6233356.1"/>
    <property type="molecule type" value="Genomic_DNA"/>
</dbReference>